<feature type="region of interest" description="Disordered" evidence="3">
    <location>
        <begin position="62"/>
        <end position="88"/>
    </location>
</feature>
<keyword evidence="6" id="KW-1185">Reference proteome</keyword>
<dbReference type="Pfam" id="PF17100">
    <property type="entry name" value="NACHT_N"/>
    <property type="match status" value="1"/>
</dbReference>
<dbReference type="Pfam" id="PF24883">
    <property type="entry name" value="NPHP3_N"/>
    <property type="match status" value="1"/>
</dbReference>
<dbReference type="InterPro" id="IPR056884">
    <property type="entry name" value="NPHP3-like_N"/>
</dbReference>
<dbReference type="AlphaFoldDB" id="A0A8H4RUS6"/>
<dbReference type="PANTHER" id="PTHR10039:SF14">
    <property type="entry name" value="NACHT DOMAIN-CONTAINING PROTEIN"/>
    <property type="match status" value="1"/>
</dbReference>
<comment type="caution">
    <text evidence="5">The sequence shown here is derived from an EMBL/GenBank/DDBJ whole genome shotgun (WGS) entry which is preliminary data.</text>
</comment>
<gene>
    <name evidence="5" type="ORF">G7Y89_g1706</name>
</gene>
<dbReference type="Proteomes" id="UP000566819">
    <property type="component" value="Unassembled WGS sequence"/>
</dbReference>
<evidence type="ECO:0000256" key="3">
    <source>
        <dbReference type="SAM" id="MobiDB-lite"/>
    </source>
</evidence>
<feature type="domain" description="NACHT" evidence="4">
    <location>
        <begin position="452"/>
        <end position="787"/>
    </location>
</feature>
<evidence type="ECO:0000256" key="1">
    <source>
        <dbReference type="ARBA" id="ARBA00022737"/>
    </source>
</evidence>
<dbReference type="Gene3D" id="3.40.50.300">
    <property type="entry name" value="P-loop containing nucleotide triphosphate hydrolases"/>
    <property type="match status" value="1"/>
</dbReference>
<dbReference type="OrthoDB" id="538223at2759"/>
<feature type="region of interest" description="Disordered" evidence="3">
    <location>
        <begin position="1"/>
        <end position="31"/>
    </location>
</feature>
<dbReference type="PROSITE" id="PS50837">
    <property type="entry name" value="NACHT"/>
    <property type="match status" value="1"/>
</dbReference>
<keyword evidence="1" id="KW-0677">Repeat</keyword>
<keyword evidence="2" id="KW-0175">Coiled coil</keyword>
<dbReference type="InterPro" id="IPR027417">
    <property type="entry name" value="P-loop_NTPase"/>
</dbReference>
<dbReference type="InterPro" id="IPR031359">
    <property type="entry name" value="NACHT_N"/>
</dbReference>
<dbReference type="SUPFAM" id="SSF52540">
    <property type="entry name" value="P-loop containing nucleoside triphosphate hydrolases"/>
    <property type="match status" value="1"/>
</dbReference>
<evidence type="ECO:0000259" key="4">
    <source>
        <dbReference type="PROSITE" id="PS50837"/>
    </source>
</evidence>
<organism evidence="5 6">
    <name type="scientific">Cudoniella acicularis</name>
    <dbReference type="NCBI Taxonomy" id="354080"/>
    <lineage>
        <taxon>Eukaryota</taxon>
        <taxon>Fungi</taxon>
        <taxon>Dikarya</taxon>
        <taxon>Ascomycota</taxon>
        <taxon>Pezizomycotina</taxon>
        <taxon>Leotiomycetes</taxon>
        <taxon>Helotiales</taxon>
        <taxon>Tricladiaceae</taxon>
        <taxon>Cudoniella</taxon>
    </lineage>
</organism>
<sequence length="913" mass="103552">MTNDSSVKERLKRLVRGSGREDGSSKNGAVSSSATLSQANFVLRPLEQAALSSRATTLVHADTATRNASNSNRARTTGEISQRVAGGQAADITEDLATDRSLWDRAYDTLKDEKHVLIAEYEDLLSRVLIRAQTNTLPTPNETEDVDEVTNQISQHNVIARREKLKEIIELGLKRMEDKKVSATLLGHEIVLQDVVANVAGAVEWAEDYIKDAIKDLPYASIVMAGVSLVLPLLKNPTAVEAANQGGFNYVTSQMRYYVKMESLLLPEEMKLDLKADLTERLVDLYELIIDFQVRSVIRFYRSRTKNFLRGTINYDGWDKNLQDIKDGDKELVLKFEIAISGTNLDLVSKNLQELKRLAREADASRKALNDLLVKVQEHVEISRGQLAVLQNIDQHITDPQNQICLQNLRTTDPRDDKTRIQQTKGGLLQDSYRWVLENAEFQRWRYNEHSRLLWIKGDPGKGKTMLLCGIIDELRKSIGNTGLLSFFFCQATDSRINSATAVMRGLMYLLAENQPSLLSHIRKKYDHAGSELFKDANAWVALSEILTTMLEDLNLQSTWLIIDALDECVTDLPNLLNFIVHNSSAYLHVKWIVSSRNWPDIEDFLDTATRKVRLQLELNAKSISAAVHTYILLKVKQLAEQKKYGDDTRIAVQHHLLSNANDTFLWVALVCQELARPEVRRRHTLAKLRAFPPGLDHLYRRMMNQICDSEDAELCKRILAVVSIVYRPVTLDELACFINMSDGVFDDESLTEIIGLCGSFLTLRERTISFVHQSAKDFLVEQASKEIFPSGIEDVHYTIFSRSLQVMSRTLRRDVYSLGAPGISIDQVKQPDLDPLAAARYSCLYWVDHLLDYNTRGNANNDLKDGGSVDKFLCQYYLYWLEALSLIRSLSNGVVMVRKLENWLQVARHLHL</sequence>
<dbReference type="EMBL" id="JAAMPI010000068">
    <property type="protein sequence ID" value="KAF4636392.1"/>
    <property type="molecule type" value="Genomic_DNA"/>
</dbReference>
<dbReference type="Pfam" id="PF22939">
    <property type="entry name" value="WHD_GPIID"/>
    <property type="match status" value="1"/>
</dbReference>
<protein>
    <recommendedName>
        <fullName evidence="4">NACHT domain-containing protein</fullName>
    </recommendedName>
</protein>
<evidence type="ECO:0000256" key="2">
    <source>
        <dbReference type="SAM" id="Coils"/>
    </source>
</evidence>
<evidence type="ECO:0000313" key="5">
    <source>
        <dbReference type="EMBL" id="KAF4636392.1"/>
    </source>
</evidence>
<feature type="coiled-coil region" evidence="2">
    <location>
        <begin position="345"/>
        <end position="375"/>
    </location>
</feature>
<dbReference type="PANTHER" id="PTHR10039">
    <property type="entry name" value="AMELOGENIN"/>
    <property type="match status" value="1"/>
</dbReference>
<dbReference type="FunFam" id="3.40.50.300:FF:001638">
    <property type="entry name" value="NACHT and WD40 domain protein"/>
    <property type="match status" value="1"/>
</dbReference>
<dbReference type="InterPro" id="IPR054471">
    <property type="entry name" value="GPIID_WHD"/>
</dbReference>
<proteinExistence type="predicted"/>
<feature type="compositionally biased region" description="Polar residues" evidence="3">
    <location>
        <begin position="64"/>
        <end position="80"/>
    </location>
</feature>
<evidence type="ECO:0000313" key="6">
    <source>
        <dbReference type="Proteomes" id="UP000566819"/>
    </source>
</evidence>
<accession>A0A8H4RUS6</accession>
<reference evidence="5 6" key="1">
    <citation type="submission" date="2020-03" db="EMBL/GenBank/DDBJ databases">
        <title>Draft Genome Sequence of Cudoniella acicularis.</title>
        <authorList>
            <person name="Buettner E."/>
            <person name="Kellner H."/>
        </authorList>
    </citation>
    <scope>NUCLEOTIDE SEQUENCE [LARGE SCALE GENOMIC DNA]</scope>
    <source>
        <strain evidence="5 6">DSM 108380</strain>
    </source>
</reference>
<name>A0A8H4RUS6_9HELO</name>
<dbReference type="InterPro" id="IPR007111">
    <property type="entry name" value="NACHT_NTPase"/>
</dbReference>